<dbReference type="Proteomes" id="UP000639051">
    <property type="component" value="Unassembled WGS sequence"/>
</dbReference>
<sequence length="280" mass="31899">QARPVHRVRDLPCGGDGLEVLVRKRRLACAEEACPRRTFVQATDQLPLRARLTTRLVGGIAAGLSGELRALSRVAAEARVSWTTAMRILHTTGTVEGNVDRRYVRRLGIDEHRFRTVRYLRDGTGKTTRVEPWSIVFTCLDTGVILDIVDGRRGAAVRDWIAARPRWWRKRIELVAIDMSSEFRSAVRTALPKARITVDHFHIVARANQMVTDVRRRRAHEQHGRRGRASDPAWKYRKLLACNQEDFSLAQRARLEEVIAADLQLGIVWGIKEHVRQLLA</sequence>
<dbReference type="EMBL" id="JAERRC010000023">
    <property type="protein sequence ID" value="MBL0705768.1"/>
    <property type="molecule type" value="Genomic_DNA"/>
</dbReference>
<evidence type="ECO:0000313" key="3">
    <source>
        <dbReference type="Proteomes" id="UP000639051"/>
    </source>
</evidence>
<feature type="domain" description="Transposase IS204/IS1001/IS1096/IS1165 DDE" evidence="1">
    <location>
        <begin position="107"/>
        <end position="279"/>
    </location>
</feature>
<protein>
    <submittedName>
        <fullName evidence="2">ISL3 family transposase</fullName>
    </submittedName>
</protein>
<reference evidence="2 3" key="1">
    <citation type="submission" date="2021-01" db="EMBL/GenBank/DDBJ databases">
        <title>Genome public.</title>
        <authorList>
            <person name="Liu C."/>
            <person name="Sun Q."/>
        </authorList>
    </citation>
    <scope>NUCLEOTIDE SEQUENCE [LARGE SCALE GENOMIC DNA]</scope>
    <source>
        <strain evidence="2 3">JC656</strain>
    </source>
</reference>
<dbReference type="NCBIfam" id="NF033550">
    <property type="entry name" value="transpos_ISL3"/>
    <property type="match status" value="1"/>
</dbReference>
<comment type="caution">
    <text evidence="2">The sequence shown here is derived from an EMBL/GenBank/DDBJ whole genome shotgun (WGS) entry which is preliminary data.</text>
</comment>
<evidence type="ECO:0000259" key="1">
    <source>
        <dbReference type="Pfam" id="PF01610"/>
    </source>
</evidence>
<gene>
    <name evidence="2" type="ORF">JJE72_09635</name>
</gene>
<feature type="non-terminal residue" evidence="2">
    <location>
        <position position="280"/>
    </location>
</feature>
<accession>A0ABS1K2S8</accession>
<proteinExistence type="predicted"/>
<dbReference type="InterPro" id="IPR002560">
    <property type="entry name" value="Transposase_DDE"/>
</dbReference>
<feature type="non-terminal residue" evidence="2">
    <location>
        <position position="1"/>
    </location>
</feature>
<dbReference type="Pfam" id="PF01610">
    <property type="entry name" value="DDE_Tnp_ISL3"/>
    <property type="match status" value="1"/>
</dbReference>
<name>A0ABS1K2S8_9MICC</name>
<keyword evidence="3" id="KW-1185">Reference proteome</keyword>
<dbReference type="RefSeq" id="WP_189695389.1">
    <property type="nucleotide sequence ID" value="NZ_BNCM01000039.1"/>
</dbReference>
<dbReference type="PANTHER" id="PTHR33498">
    <property type="entry name" value="TRANSPOSASE FOR INSERTION SEQUENCE ELEMENT IS1557"/>
    <property type="match status" value="1"/>
</dbReference>
<dbReference type="InterPro" id="IPR047951">
    <property type="entry name" value="Transpos_ISL3"/>
</dbReference>
<evidence type="ECO:0000313" key="2">
    <source>
        <dbReference type="EMBL" id="MBL0705768.1"/>
    </source>
</evidence>
<dbReference type="PANTHER" id="PTHR33498:SF1">
    <property type="entry name" value="TRANSPOSASE FOR INSERTION SEQUENCE ELEMENT IS1557"/>
    <property type="match status" value="1"/>
</dbReference>
<organism evidence="2 3">
    <name type="scientific">Sinomonas cellulolyticus</name>
    <dbReference type="NCBI Taxonomy" id="2801916"/>
    <lineage>
        <taxon>Bacteria</taxon>
        <taxon>Bacillati</taxon>
        <taxon>Actinomycetota</taxon>
        <taxon>Actinomycetes</taxon>
        <taxon>Micrococcales</taxon>
        <taxon>Micrococcaceae</taxon>
        <taxon>Sinomonas</taxon>
    </lineage>
</organism>